<dbReference type="EMBL" id="QSFT01000024">
    <property type="protein sequence ID" value="RHA74398.1"/>
    <property type="molecule type" value="Genomic_DNA"/>
</dbReference>
<evidence type="ECO:0000256" key="2">
    <source>
        <dbReference type="ARBA" id="ARBA00023125"/>
    </source>
</evidence>
<evidence type="ECO:0000256" key="4">
    <source>
        <dbReference type="SAM" id="MobiDB-lite"/>
    </source>
</evidence>
<reference evidence="6 7" key="1">
    <citation type="submission" date="2018-08" db="EMBL/GenBank/DDBJ databases">
        <title>A genome reference for cultivated species of the human gut microbiota.</title>
        <authorList>
            <person name="Zou Y."/>
            <person name="Xue W."/>
            <person name="Luo G."/>
        </authorList>
    </citation>
    <scope>NUCLEOTIDE SEQUENCE [LARGE SCALE GENOMIC DNA]</scope>
    <source>
        <strain evidence="6 7">AM42-38</strain>
    </source>
</reference>
<sequence>METAPLSSPPKVQYEESNLSFLLASPLYFDCGIQIICVRGEGILSTGAQQFHLHETTELIFWRGSIMQLIEASADFRVRMLLYPSRLFLQAAVSLDTTYFDYMKEFPLFDHGKTGSLQSWKNVNLWMDMGQMLFSQPSSAFTEQLELNFLQSMFLWIFSSIPETYVSVARSYTRKQLLFHRFMHLIHEHAAQEHQVAFYAEKLCITPRYLNEITASAVNGKTPKDFIDEQLTAEIKVQLNNPDLSIAEIAANCQFPDSSYLSRFFKKHTGISPKEFRGKRPQAVQKTPKRFE</sequence>
<dbReference type="Pfam" id="PF12833">
    <property type="entry name" value="HTH_18"/>
    <property type="match status" value="1"/>
</dbReference>
<accession>A0A413SXV6</accession>
<dbReference type="SMART" id="SM00342">
    <property type="entry name" value="HTH_ARAC"/>
    <property type="match status" value="1"/>
</dbReference>
<dbReference type="RefSeq" id="WP_118400683.1">
    <property type="nucleotide sequence ID" value="NZ_CABJGD010000024.1"/>
</dbReference>
<protein>
    <submittedName>
        <fullName evidence="6">AraC family transcriptional regulator</fullName>
    </submittedName>
</protein>
<evidence type="ECO:0000256" key="3">
    <source>
        <dbReference type="ARBA" id="ARBA00023163"/>
    </source>
</evidence>
<keyword evidence="3" id="KW-0804">Transcription</keyword>
<proteinExistence type="predicted"/>
<gene>
    <name evidence="6" type="ORF">DW921_10890</name>
</gene>
<dbReference type="Proteomes" id="UP000283855">
    <property type="component" value="Unassembled WGS sequence"/>
</dbReference>
<name>A0A413SXV6_9BACT</name>
<evidence type="ECO:0000313" key="7">
    <source>
        <dbReference type="Proteomes" id="UP000283855"/>
    </source>
</evidence>
<dbReference type="InterPro" id="IPR009057">
    <property type="entry name" value="Homeodomain-like_sf"/>
</dbReference>
<feature type="domain" description="HTH araC/xylS-type" evidence="5">
    <location>
        <begin position="180"/>
        <end position="279"/>
    </location>
</feature>
<dbReference type="GO" id="GO:0003700">
    <property type="term" value="F:DNA-binding transcription factor activity"/>
    <property type="evidence" value="ECO:0007669"/>
    <property type="project" value="InterPro"/>
</dbReference>
<dbReference type="GO" id="GO:0043565">
    <property type="term" value="F:sequence-specific DNA binding"/>
    <property type="evidence" value="ECO:0007669"/>
    <property type="project" value="InterPro"/>
</dbReference>
<dbReference type="PROSITE" id="PS01124">
    <property type="entry name" value="HTH_ARAC_FAMILY_2"/>
    <property type="match status" value="1"/>
</dbReference>
<dbReference type="SUPFAM" id="SSF46689">
    <property type="entry name" value="Homeodomain-like"/>
    <property type="match status" value="1"/>
</dbReference>
<evidence type="ECO:0000259" key="5">
    <source>
        <dbReference type="PROSITE" id="PS01124"/>
    </source>
</evidence>
<evidence type="ECO:0000256" key="1">
    <source>
        <dbReference type="ARBA" id="ARBA00023015"/>
    </source>
</evidence>
<comment type="caution">
    <text evidence="6">The sequence shown here is derived from an EMBL/GenBank/DDBJ whole genome shotgun (WGS) entry which is preliminary data.</text>
</comment>
<dbReference type="PANTHER" id="PTHR43280">
    <property type="entry name" value="ARAC-FAMILY TRANSCRIPTIONAL REGULATOR"/>
    <property type="match status" value="1"/>
</dbReference>
<dbReference type="PANTHER" id="PTHR43280:SF32">
    <property type="entry name" value="TRANSCRIPTIONAL REGULATORY PROTEIN"/>
    <property type="match status" value="1"/>
</dbReference>
<keyword evidence="2" id="KW-0238">DNA-binding</keyword>
<evidence type="ECO:0000313" key="6">
    <source>
        <dbReference type="EMBL" id="RHA74398.1"/>
    </source>
</evidence>
<keyword evidence="1" id="KW-0805">Transcription regulation</keyword>
<dbReference type="AlphaFoldDB" id="A0A413SXV6"/>
<organism evidence="6 7">
    <name type="scientific">Phocaeicola coprophilus</name>
    <dbReference type="NCBI Taxonomy" id="387090"/>
    <lineage>
        <taxon>Bacteria</taxon>
        <taxon>Pseudomonadati</taxon>
        <taxon>Bacteroidota</taxon>
        <taxon>Bacteroidia</taxon>
        <taxon>Bacteroidales</taxon>
        <taxon>Bacteroidaceae</taxon>
        <taxon>Phocaeicola</taxon>
    </lineage>
</organism>
<dbReference type="Gene3D" id="1.10.10.60">
    <property type="entry name" value="Homeodomain-like"/>
    <property type="match status" value="1"/>
</dbReference>
<feature type="region of interest" description="Disordered" evidence="4">
    <location>
        <begin position="272"/>
        <end position="292"/>
    </location>
</feature>
<dbReference type="InterPro" id="IPR018060">
    <property type="entry name" value="HTH_AraC"/>
</dbReference>